<feature type="non-terminal residue" evidence="1">
    <location>
        <position position="1"/>
    </location>
</feature>
<gene>
    <name evidence="1" type="ORF">AFUS01_LOCUS4037</name>
</gene>
<dbReference type="Proteomes" id="UP000708208">
    <property type="component" value="Unassembled WGS sequence"/>
</dbReference>
<sequence length="19" mass="2164">YAGAVDKLHENRETFGKND</sequence>
<keyword evidence="2" id="KW-1185">Reference proteome</keyword>
<organism evidence="1 2">
    <name type="scientific">Allacma fusca</name>
    <dbReference type="NCBI Taxonomy" id="39272"/>
    <lineage>
        <taxon>Eukaryota</taxon>
        <taxon>Metazoa</taxon>
        <taxon>Ecdysozoa</taxon>
        <taxon>Arthropoda</taxon>
        <taxon>Hexapoda</taxon>
        <taxon>Collembola</taxon>
        <taxon>Symphypleona</taxon>
        <taxon>Sminthuridae</taxon>
        <taxon>Allacma</taxon>
    </lineage>
</organism>
<reference evidence="1" key="1">
    <citation type="submission" date="2021-06" db="EMBL/GenBank/DDBJ databases">
        <authorList>
            <person name="Hodson N. C."/>
            <person name="Mongue J. A."/>
            <person name="Jaron S. K."/>
        </authorList>
    </citation>
    <scope>NUCLEOTIDE SEQUENCE</scope>
</reference>
<dbReference type="AlphaFoldDB" id="A0A8J2NTV7"/>
<comment type="caution">
    <text evidence="1">The sequence shown here is derived from an EMBL/GenBank/DDBJ whole genome shotgun (WGS) entry which is preliminary data.</text>
</comment>
<evidence type="ECO:0000313" key="1">
    <source>
        <dbReference type="EMBL" id="CAG7697570.1"/>
    </source>
</evidence>
<dbReference type="EMBL" id="CAJVCH010024946">
    <property type="protein sequence ID" value="CAG7697570.1"/>
    <property type="molecule type" value="Genomic_DNA"/>
</dbReference>
<accession>A0A8J2NTV7</accession>
<evidence type="ECO:0000313" key="2">
    <source>
        <dbReference type="Proteomes" id="UP000708208"/>
    </source>
</evidence>
<proteinExistence type="predicted"/>
<protein>
    <submittedName>
        <fullName evidence="1">Uncharacterized protein</fullName>
    </submittedName>
</protein>
<name>A0A8J2NTV7_9HEXA</name>